<gene>
    <name evidence="2" type="ORF">VITFI_CDS3029</name>
</gene>
<feature type="transmembrane region" description="Helical" evidence="1">
    <location>
        <begin position="131"/>
        <end position="150"/>
    </location>
</feature>
<keyword evidence="3" id="KW-1185">Reference proteome</keyword>
<keyword evidence="1" id="KW-1133">Transmembrane helix</keyword>
<dbReference type="AlphaFoldDB" id="A0A221KIH1"/>
<feature type="transmembrane region" description="Helical" evidence="1">
    <location>
        <begin position="97"/>
        <end position="119"/>
    </location>
</feature>
<feature type="transmembrane region" description="Helical" evidence="1">
    <location>
        <begin position="38"/>
        <end position="56"/>
    </location>
</feature>
<evidence type="ECO:0000256" key="1">
    <source>
        <dbReference type="SAM" id="Phobius"/>
    </source>
</evidence>
<feature type="transmembrane region" description="Helical" evidence="1">
    <location>
        <begin position="185"/>
        <end position="208"/>
    </location>
</feature>
<dbReference type="PANTHER" id="PTHR20992:SF9">
    <property type="entry name" value="AT15442P-RELATED"/>
    <property type="match status" value="1"/>
</dbReference>
<organism evidence="2 3">
    <name type="scientific">Vitreoscilla filiformis</name>
    <dbReference type="NCBI Taxonomy" id="63"/>
    <lineage>
        <taxon>Bacteria</taxon>
        <taxon>Pseudomonadati</taxon>
        <taxon>Pseudomonadota</taxon>
        <taxon>Betaproteobacteria</taxon>
        <taxon>Neisseriales</taxon>
        <taxon>Neisseriaceae</taxon>
        <taxon>Vitreoscilla</taxon>
    </lineage>
</organism>
<dbReference type="NCBIfam" id="TIGR00341">
    <property type="entry name" value="TIGR00341 family protein"/>
    <property type="match status" value="1"/>
</dbReference>
<name>A0A221KIH1_VITFI</name>
<protein>
    <recommendedName>
        <fullName evidence="4">TIGR00341 family protein</fullName>
    </recommendedName>
</protein>
<keyword evidence="1" id="KW-0472">Membrane</keyword>
<dbReference type="InterPro" id="IPR005240">
    <property type="entry name" value="DUF389"/>
</dbReference>
<dbReference type="Pfam" id="PF04087">
    <property type="entry name" value="DUF389"/>
    <property type="match status" value="1"/>
</dbReference>
<feature type="transmembrane region" description="Helical" evidence="1">
    <location>
        <begin position="62"/>
        <end position="85"/>
    </location>
</feature>
<dbReference type="Proteomes" id="UP000199729">
    <property type="component" value="Chromosome"/>
</dbReference>
<accession>A0A221KIH1</accession>
<dbReference type="EMBL" id="CP022423">
    <property type="protein sequence ID" value="ASM78806.1"/>
    <property type="molecule type" value="Genomic_DNA"/>
</dbReference>
<feature type="transmembrane region" description="Helical" evidence="1">
    <location>
        <begin position="157"/>
        <end position="179"/>
    </location>
</feature>
<keyword evidence="1" id="KW-0812">Transmembrane</keyword>
<evidence type="ECO:0000313" key="3">
    <source>
        <dbReference type="Proteomes" id="UP000199729"/>
    </source>
</evidence>
<sequence>MLRYWRRQTLHRFHLSEDKAPDEVIDHTLRQGVEMRGTNLWVLVLAIVMASVGLNVNSTAVIIGAMLISPLMGPLMGLGYGVGINDFQLMRESLKNLGVAVLLALLTSTLYFALTPLSAAQSELLARTTPTIWDVLIALLGGLAGIIGLTRREKSNVIPGVAIATALMPPLCTAGYGLANANATFFFGAFYLFAINSVFIAVAAALVTRAFHVQEKTFVDTRVARRVRSYMMTIVVVTVLPSVFLAYQLVQEEVFKSRAARFVSTEFSFPRTHVTQTQIDPKARAIDVTLVGEHVPAERLASVAERLAAAGLSRARLDVHQADSAKLDVTELKTGLLSDLYTKSQQALEGRDQTIAELRSQLQAHTERQQQLAQLPQELRALLPQVQAVWLAPQALHWQVESQAASAPAAVPSSSNVLLNLGVNRPISAAERTKIEDWLRQRLPGTQIRLVVEVQSNSVKAK</sequence>
<feature type="transmembrane region" description="Helical" evidence="1">
    <location>
        <begin position="229"/>
        <end position="250"/>
    </location>
</feature>
<evidence type="ECO:0008006" key="4">
    <source>
        <dbReference type="Google" id="ProtNLM"/>
    </source>
</evidence>
<evidence type="ECO:0000313" key="2">
    <source>
        <dbReference type="EMBL" id="ASM78806.1"/>
    </source>
</evidence>
<reference evidence="2 3" key="1">
    <citation type="submission" date="2017-07" db="EMBL/GenBank/DDBJ databases">
        <title>Complete Genome Sequence of the cosmetic ferment Vitreoscilla filiformis (ATCC15551).</title>
        <authorList>
            <person name="Contreras S."/>
            <person name="Sagory-Zalkind P."/>
            <person name="Blanquart H."/>
            <person name="Iltis A."/>
            <person name="Morand S.C."/>
        </authorList>
    </citation>
    <scope>NUCLEOTIDE SEQUENCE [LARGE SCALE GENOMIC DNA]</scope>
    <source>
        <strain evidence="2 3">ATCC 15551</strain>
    </source>
</reference>
<dbReference type="KEGG" id="vff:VITFI_CDS3029"/>
<dbReference type="PANTHER" id="PTHR20992">
    <property type="entry name" value="AT15442P-RELATED"/>
    <property type="match status" value="1"/>
</dbReference>
<proteinExistence type="predicted"/>